<dbReference type="RefSeq" id="WP_328987661.1">
    <property type="nucleotide sequence ID" value="NZ_CP121472.1"/>
</dbReference>
<gene>
    <name evidence="7" type="primary">epsE_2</name>
    <name evidence="7" type="ORF">Thiowin_02137</name>
</gene>
<dbReference type="InterPro" id="IPR001482">
    <property type="entry name" value="T2SS/T4SS_dom"/>
</dbReference>
<evidence type="ECO:0000256" key="1">
    <source>
        <dbReference type="ARBA" id="ARBA00004496"/>
    </source>
</evidence>
<dbReference type="Gene3D" id="3.40.50.300">
    <property type="entry name" value="P-loop containing nucleotide triphosphate hydrolases"/>
    <property type="match status" value="1"/>
</dbReference>
<keyword evidence="8" id="KW-1185">Reference proteome</keyword>
<comment type="subcellular location">
    <subcellularLocation>
        <location evidence="1">Cytoplasm</location>
    </subcellularLocation>
</comment>
<feature type="domain" description="Bacterial type II secretion system protein E" evidence="6">
    <location>
        <begin position="388"/>
        <end position="402"/>
    </location>
</feature>
<evidence type="ECO:0000259" key="6">
    <source>
        <dbReference type="PROSITE" id="PS00662"/>
    </source>
</evidence>
<dbReference type="PANTHER" id="PTHR30258:SF1">
    <property type="entry name" value="PROTEIN TRANSPORT PROTEIN HOFB HOMOLOG"/>
    <property type="match status" value="1"/>
</dbReference>
<name>A0ABZ0S9D1_9GAMM</name>
<dbReference type="InterPro" id="IPR027417">
    <property type="entry name" value="P-loop_NTPase"/>
</dbReference>
<organism evidence="7 8">
    <name type="scientific">Thiorhodovibrio winogradskyi</name>
    <dbReference type="NCBI Taxonomy" id="77007"/>
    <lineage>
        <taxon>Bacteria</taxon>
        <taxon>Pseudomonadati</taxon>
        <taxon>Pseudomonadota</taxon>
        <taxon>Gammaproteobacteria</taxon>
        <taxon>Chromatiales</taxon>
        <taxon>Chromatiaceae</taxon>
        <taxon>Thiorhodovibrio</taxon>
    </lineage>
</organism>
<dbReference type="PROSITE" id="PS00662">
    <property type="entry name" value="T2SP_E"/>
    <property type="match status" value="1"/>
</dbReference>
<keyword evidence="5" id="KW-0067">ATP-binding</keyword>
<evidence type="ECO:0000256" key="5">
    <source>
        <dbReference type="ARBA" id="ARBA00022840"/>
    </source>
</evidence>
<evidence type="ECO:0000256" key="4">
    <source>
        <dbReference type="ARBA" id="ARBA00022741"/>
    </source>
</evidence>
<keyword evidence="4" id="KW-0547">Nucleotide-binding</keyword>
<dbReference type="InterPro" id="IPR003593">
    <property type="entry name" value="AAA+_ATPase"/>
</dbReference>
<dbReference type="SMART" id="SM00382">
    <property type="entry name" value="AAA"/>
    <property type="match status" value="1"/>
</dbReference>
<reference evidence="7 8" key="1">
    <citation type="journal article" date="2023" name="Microorganisms">
        <title>Thiorhodovibrio frisius and Trv. litoralis spp. nov., Two Novel Members from a Clade of Fastidious Purple Sulfur Bacteria That Exhibit Unique Red-Shifted Light-Harvesting Capabilities.</title>
        <authorList>
            <person name="Methner A."/>
            <person name="Kuzyk S.B."/>
            <person name="Petersen J."/>
            <person name="Bauer S."/>
            <person name="Brinkmann H."/>
            <person name="Sichau K."/>
            <person name="Wanner G."/>
            <person name="Wolf J."/>
            <person name="Neumann-Schaal M."/>
            <person name="Henke P."/>
            <person name="Tank M."/>
            <person name="Sproer C."/>
            <person name="Bunk B."/>
            <person name="Overmann J."/>
        </authorList>
    </citation>
    <scope>NUCLEOTIDE SEQUENCE [LARGE SCALE GENOMIC DNA]</scope>
    <source>
        <strain evidence="7 8">DSM 6702</strain>
    </source>
</reference>
<dbReference type="InterPro" id="IPR037257">
    <property type="entry name" value="T2SS_E_N_sf"/>
</dbReference>
<evidence type="ECO:0000256" key="2">
    <source>
        <dbReference type="ARBA" id="ARBA00006611"/>
    </source>
</evidence>
<dbReference type="CDD" id="cd01129">
    <property type="entry name" value="PulE-GspE-like"/>
    <property type="match status" value="1"/>
</dbReference>
<dbReference type="Gene3D" id="3.30.450.90">
    <property type="match status" value="1"/>
</dbReference>
<dbReference type="Pfam" id="PF00437">
    <property type="entry name" value="T2SSE"/>
    <property type="match status" value="1"/>
</dbReference>
<keyword evidence="3" id="KW-0963">Cytoplasm</keyword>
<sequence length="570" mass="62525">MATNQSEVNLSGLARRLVRDELISEEAARKIQEEASRRREPFVQCLVAQKALDSQVVALAASQEFGVPVLDLSAMDLQSLPLSLVDERLITKHRALPLFRRGNRLFLAISDPTNDQALDEIRFNTGLATDSVLVEEDKLAAALIKAVEGSGAGGVDVSDADLENIDVQDTDSEQRDDGDANVDDAPIVRYVNKILVDAISSGTSDIHFEPYEKSCRVRFRQDGLLHEVANPPLSIAGRLISRLKVMSRMNIAERRVPQDGRIKLKLSRTRDIDFRVNTLPTLYGEKVVLRILDSSAANVGIESLGMDEKQRKDFMSSIDKPYGMILVTGPTGSGKTVTLYSALNILNKPEINISTVEDPVEIQVPGINQVNLNPKSGLTFAEALRAFLRQDPDIVMVGEIRDLETAEIAVKAAQTGHLVLSTLHTNDAPQSLTRLANMGVPPFNIASSVLLIMAQRLARKLCPVCRQAEHIPAEALLEEGFTQEEVDEGVTIYRPVGCNQCNNGYKGRVGIFQIIKVSEEMGRLIMEGGNSIQLAKQAKTEGYADLRQSGLRKVKAGVTSLEELNRVTKD</sequence>
<dbReference type="InterPro" id="IPR007831">
    <property type="entry name" value="T2SS_GspE_N"/>
</dbReference>
<dbReference type="PANTHER" id="PTHR30258">
    <property type="entry name" value="TYPE II SECRETION SYSTEM PROTEIN GSPE-RELATED"/>
    <property type="match status" value="1"/>
</dbReference>
<evidence type="ECO:0000313" key="7">
    <source>
        <dbReference type="EMBL" id="WPL17145.1"/>
    </source>
</evidence>
<dbReference type="NCBIfam" id="TIGR02538">
    <property type="entry name" value="type_IV_pilB"/>
    <property type="match status" value="1"/>
</dbReference>
<dbReference type="Proteomes" id="UP001432180">
    <property type="component" value="Chromosome"/>
</dbReference>
<dbReference type="Gene3D" id="3.30.300.160">
    <property type="entry name" value="Type II secretion system, protein E, N-terminal domain"/>
    <property type="match status" value="1"/>
</dbReference>
<comment type="similarity">
    <text evidence="2">Belongs to the GSP E family.</text>
</comment>
<evidence type="ECO:0000256" key="3">
    <source>
        <dbReference type="ARBA" id="ARBA00022490"/>
    </source>
</evidence>
<dbReference type="SUPFAM" id="SSF160246">
    <property type="entry name" value="EspE N-terminal domain-like"/>
    <property type="match status" value="1"/>
</dbReference>
<proteinExistence type="inferred from homology"/>
<dbReference type="Pfam" id="PF05157">
    <property type="entry name" value="MshEN"/>
    <property type="match status" value="1"/>
</dbReference>
<accession>A0ABZ0S9D1</accession>
<dbReference type="EMBL" id="CP121472">
    <property type="protein sequence ID" value="WPL17145.1"/>
    <property type="molecule type" value="Genomic_DNA"/>
</dbReference>
<evidence type="ECO:0000313" key="8">
    <source>
        <dbReference type="Proteomes" id="UP001432180"/>
    </source>
</evidence>
<dbReference type="InterPro" id="IPR013374">
    <property type="entry name" value="ATPase_typ4_pilus-assembl_PilB"/>
</dbReference>
<protein>
    <submittedName>
        <fullName evidence="7">Type II traffic warden ATPase</fullName>
    </submittedName>
</protein>
<dbReference type="SUPFAM" id="SSF52540">
    <property type="entry name" value="P-loop containing nucleoside triphosphate hydrolases"/>
    <property type="match status" value="1"/>
</dbReference>